<gene>
    <name evidence="2" type="ORF">GPA10_30630</name>
</gene>
<sequence>MSDDLGFGKLLDDDGLVARLLGKTHKGRNRPLLYGPDLPVVLLTGGPGMGKGRLLRCVREEFGRHVPAAHLDCAAPVYAERAAQHPTTRSDVTEALRELAVQFGAWGGDGGAIPVPRLYAGLVAVAAGDPLAASATGLEEVRRHDDLLPRGSFWGGILHRAFRAYLAALAALLAAQPLATPLITAILDELFERLSSEGRAALEDCYGAYSGAAGHPRLGLHALSVDFQQGGEGRANAESFLFRALREDVEAAYASVRGRMARAGRPAVLLDHADNALGRRLLRPVLLDRESGHHDRVVVCATARRADGGRFLYRSTDADADTVTAWGPADGGLPGWRRAEGGVPGLVAPARGVLLVRMPTLTTEQQNNEIARLQGHGRGGAAGTRGLGGHPPGEHASRLRVESGIHRLSGGRPRFVTRLGEGAAALRVREPGAFTDWDLLDAPVRSRDEPEGRPVPVADLLLDDLIVRQLPEELPPEQHDHWLDLLTHLSVAHTGPCAQWLMQSWQEGRDVRLSAYRIDELLADNGWPRCSRHFIGDRGLRHLLMRRLYGMRGPRGARVGDEGEGSGGGGGPGGGTGEDPGGSGGGTGVRGGVWRVDHLLLRDHFASRSPAADDDQCGTAAAHAAHHHLAAGGVDAAVDHLTGAFPLRDSTRSMREWCAELLAIAGAPCAAPLAGEPDDRHARALGEAPPSGGDWLRRRIDRLLHAVWVYEDRTRPVDQALAGTWRQLLDRLTDEEMPGTEVLTRMAGEWAQLAQERQPLSACTCTRHLG</sequence>
<dbReference type="Proteomes" id="UP000483802">
    <property type="component" value="Unassembled WGS sequence"/>
</dbReference>
<organism evidence="2 3">
    <name type="scientific">Streptomyces typhae</name>
    <dbReference type="NCBI Taxonomy" id="2681492"/>
    <lineage>
        <taxon>Bacteria</taxon>
        <taxon>Bacillati</taxon>
        <taxon>Actinomycetota</taxon>
        <taxon>Actinomycetes</taxon>
        <taxon>Kitasatosporales</taxon>
        <taxon>Streptomycetaceae</taxon>
        <taxon>Streptomyces</taxon>
    </lineage>
</organism>
<dbReference type="InterPro" id="IPR027417">
    <property type="entry name" value="P-loop_NTPase"/>
</dbReference>
<proteinExistence type="predicted"/>
<feature type="compositionally biased region" description="Gly residues" evidence="1">
    <location>
        <begin position="565"/>
        <end position="589"/>
    </location>
</feature>
<name>A0A6L6X5G0_9ACTN</name>
<evidence type="ECO:0000313" key="3">
    <source>
        <dbReference type="Proteomes" id="UP000483802"/>
    </source>
</evidence>
<dbReference type="SUPFAM" id="SSF52540">
    <property type="entry name" value="P-loop containing nucleoside triphosphate hydrolases"/>
    <property type="match status" value="1"/>
</dbReference>
<accession>A0A6L6X5G0</accession>
<dbReference type="RefSeq" id="WP_343041499.1">
    <property type="nucleotide sequence ID" value="NZ_WPNZ01000020.1"/>
</dbReference>
<feature type="region of interest" description="Disordered" evidence="1">
    <location>
        <begin position="554"/>
        <end position="589"/>
    </location>
</feature>
<evidence type="ECO:0000256" key="1">
    <source>
        <dbReference type="SAM" id="MobiDB-lite"/>
    </source>
</evidence>
<dbReference type="AlphaFoldDB" id="A0A6L6X5G0"/>
<keyword evidence="3" id="KW-1185">Reference proteome</keyword>
<feature type="compositionally biased region" description="Gly residues" evidence="1">
    <location>
        <begin position="376"/>
        <end position="391"/>
    </location>
</feature>
<reference evidence="2 3" key="1">
    <citation type="submission" date="2019-11" db="EMBL/GenBank/DDBJ databases">
        <title>Streptomyces typhae sp. nov., a novel endophytic actinomycete isolated from the root of cattail pollen (Typha angustifolia L.).</title>
        <authorList>
            <person name="Peng C."/>
        </authorList>
    </citation>
    <scope>NUCLEOTIDE SEQUENCE [LARGE SCALE GENOMIC DNA]</scope>
    <source>
        <strain evidence="3">p1417</strain>
    </source>
</reference>
<feature type="region of interest" description="Disordered" evidence="1">
    <location>
        <begin position="375"/>
        <end position="396"/>
    </location>
</feature>
<dbReference type="EMBL" id="WPNZ01000020">
    <property type="protein sequence ID" value="MVO88991.1"/>
    <property type="molecule type" value="Genomic_DNA"/>
</dbReference>
<protein>
    <submittedName>
        <fullName evidence="2">Uncharacterized protein</fullName>
    </submittedName>
</protein>
<comment type="caution">
    <text evidence="2">The sequence shown here is derived from an EMBL/GenBank/DDBJ whole genome shotgun (WGS) entry which is preliminary data.</text>
</comment>
<evidence type="ECO:0000313" key="2">
    <source>
        <dbReference type="EMBL" id="MVO88991.1"/>
    </source>
</evidence>